<dbReference type="Pfam" id="PF02902">
    <property type="entry name" value="Peptidase_C48"/>
    <property type="match status" value="1"/>
</dbReference>
<accession>A0A5J9SJU5</accession>
<dbReference type="InterPro" id="IPR038765">
    <property type="entry name" value="Papain-like_cys_pep_sf"/>
</dbReference>
<dbReference type="EMBL" id="RWGY01000738">
    <property type="protein sequence ID" value="TVT99258.1"/>
    <property type="molecule type" value="Genomic_DNA"/>
</dbReference>
<organism evidence="6 7">
    <name type="scientific">Eragrostis curvula</name>
    <name type="common">weeping love grass</name>
    <dbReference type="NCBI Taxonomy" id="38414"/>
    <lineage>
        <taxon>Eukaryota</taxon>
        <taxon>Viridiplantae</taxon>
        <taxon>Streptophyta</taxon>
        <taxon>Embryophyta</taxon>
        <taxon>Tracheophyta</taxon>
        <taxon>Spermatophyta</taxon>
        <taxon>Magnoliopsida</taxon>
        <taxon>Liliopsida</taxon>
        <taxon>Poales</taxon>
        <taxon>Poaceae</taxon>
        <taxon>PACMAD clade</taxon>
        <taxon>Chloridoideae</taxon>
        <taxon>Eragrostideae</taxon>
        <taxon>Eragrostidinae</taxon>
        <taxon>Eragrostis</taxon>
    </lineage>
</organism>
<feature type="region of interest" description="Disordered" evidence="4">
    <location>
        <begin position="499"/>
        <end position="522"/>
    </location>
</feature>
<comment type="similarity">
    <text evidence="1">Belongs to the peptidase C48 family.</text>
</comment>
<evidence type="ECO:0000313" key="6">
    <source>
        <dbReference type="EMBL" id="TVT99258.1"/>
    </source>
</evidence>
<evidence type="ECO:0000256" key="4">
    <source>
        <dbReference type="SAM" id="MobiDB-lite"/>
    </source>
</evidence>
<feature type="compositionally biased region" description="Polar residues" evidence="4">
    <location>
        <begin position="276"/>
        <end position="286"/>
    </location>
</feature>
<dbReference type="Gene3D" id="3.40.395.10">
    <property type="entry name" value="Adenoviral Proteinase, Chain A"/>
    <property type="match status" value="1"/>
</dbReference>
<feature type="non-terminal residue" evidence="6">
    <location>
        <position position="1"/>
    </location>
</feature>
<feature type="compositionally biased region" description="Basic and acidic residues" evidence="4">
    <location>
        <begin position="16"/>
        <end position="26"/>
    </location>
</feature>
<evidence type="ECO:0000256" key="2">
    <source>
        <dbReference type="ARBA" id="ARBA00022670"/>
    </source>
</evidence>
<dbReference type="OrthoDB" id="696486at2759"/>
<proteinExistence type="inferred from homology"/>
<evidence type="ECO:0000313" key="7">
    <source>
        <dbReference type="Proteomes" id="UP000324897"/>
    </source>
</evidence>
<dbReference type="InterPro" id="IPR003653">
    <property type="entry name" value="Peptidase_C48_C"/>
</dbReference>
<comment type="caution">
    <text evidence="6">The sequence shown here is derived from an EMBL/GenBank/DDBJ whole genome shotgun (WGS) entry which is preliminary data.</text>
</comment>
<feature type="region of interest" description="Disordered" evidence="4">
    <location>
        <begin position="276"/>
        <end position="313"/>
    </location>
</feature>
<reference evidence="6 7" key="1">
    <citation type="journal article" date="2019" name="Sci. Rep.">
        <title>A high-quality genome of Eragrostis curvula grass provides insights into Poaceae evolution and supports new strategies to enhance forage quality.</title>
        <authorList>
            <person name="Carballo J."/>
            <person name="Santos B.A.C.M."/>
            <person name="Zappacosta D."/>
            <person name="Garbus I."/>
            <person name="Selva J.P."/>
            <person name="Gallo C.A."/>
            <person name="Diaz A."/>
            <person name="Albertini E."/>
            <person name="Caccamo M."/>
            <person name="Echenique V."/>
        </authorList>
    </citation>
    <scope>NUCLEOTIDE SEQUENCE [LARGE SCALE GENOMIC DNA]</scope>
    <source>
        <strain evidence="7">cv. Victoria</strain>
        <tissue evidence="6">Leaf</tissue>
    </source>
</reference>
<keyword evidence="2" id="KW-0645">Protease</keyword>
<evidence type="ECO:0000256" key="1">
    <source>
        <dbReference type="ARBA" id="ARBA00005234"/>
    </source>
</evidence>
<feature type="domain" description="Ubiquitin-like protease family profile" evidence="5">
    <location>
        <begin position="701"/>
        <end position="825"/>
    </location>
</feature>
<dbReference type="GO" id="GO:0008234">
    <property type="term" value="F:cysteine-type peptidase activity"/>
    <property type="evidence" value="ECO:0007669"/>
    <property type="project" value="InterPro"/>
</dbReference>
<sequence>MTAPLAGQGQVGAPRVPERWTERDIPDTAGRVMGNKRGVRYIEVSSAEDADDTDSNDGNSDAELYGDVADAAIKSDDDMSDGVPDNLHVLHNCMREYNKIKMLKNKMVKDFKKSMVLYLGHVDFGSRQPPDTIPRILVWKQDMIKSYSDLDEKSHGVYGLRPLLDRSVTCYAKTLIQPKSLALSNDSDFLNSLDLVCGCKLPNFLKMDICNLIETYTINSSLSVNLDLTALNPLPDNLKRIFSKLLNHISSVEHRSKSLVLDVLKLLNDSANSSQQWSDLQTNSVNEDSKRISENGDGNNDSPGLGNIAPQPDLASADIQGCASQLTPELPVPNLSPAAIKSITAKTPNVDLEKVLDKLSKHSTSTANVARAHAPTVLKSKPSMAPVSCNAQSTLKNQGARKPFKDISNASNHQNSVSFKETGCSRRDFIDLDGDLDFVPDSLSPNPPDLLRRLFMPKVTPGSDRFTPMLHQRTPIHMQSLDSSPDMPQKSNVQLNRVTQGRSIEKESAPSQYRPSKEHQMSPEVQFIGERSLFDKVLESTRKSEFQYNDKLHYSQGCSNTENIAASRINLDSLGSRPFPRAFGDPLQYDRDVHSSGRKLPLHGPRRFLKPSRFLSSEYVTKKPSFTVNKSEVLNYQAICELAKSDWRTELAFDTSGVKCTYWSLGDSLKPGGQENLLLEPEQANDAVLKRGFEICSKGRPLSKSNLLFFPTCYDNHWFVFVVDIVDHNFVFLDPFYSKDDAFQVYVRDRMIYSFMIQWDKYVGVDMKFDKYDVIYPLVPAHSEDNMFDSGIISMMCVEYWISPRVMLSTIFSPSDAPNIRVKIANNLLFNPRNKGNKNLVIAYMAQEE</sequence>
<name>A0A5J9SJU5_9POAL</name>
<protein>
    <recommendedName>
        <fullName evidence="5">Ubiquitin-like protease family profile domain-containing protein</fullName>
    </recommendedName>
</protein>
<keyword evidence="3" id="KW-0378">Hydrolase</keyword>
<evidence type="ECO:0000256" key="3">
    <source>
        <dbReference type="ARBA" id="ARBA00022801"/>
    </source>
</evidence>
<dbReference type="Proteomes" id="UP000324897">
    <property type="component" value="Unassembled WGS sequence"/>
</dbReference>
<evidence type="ECO:0000259" key="5">
    <source>
        <dbReference type="Pfam" id="PF02902"/>
    </source>
</evidence>
<dbReference type="Gramene" id="TVT99258">
    <property type="protein sequence ID" value="TVT99258"/>
    <property type="gene ID" value="EJB05_55385"/>
</dbReference>
<dbReference type="SUPFAM" id="SSF54001">
    <property type="entry name" value="Cysteine proteinases"/>
    <property type="match status" value="1"/>
</dbReference>
<feature type="compositionally biased region" description="Acidic residues" evidence="4">
    <location>
        <begin position="46"/>
        <end position="55"/>
    </location>
</feature>
<keyword evidence="7" id="KW-1185">Reference proteome</keyword>
<dbReference type="AlphaFoldDB" id="A0A5J9SJU5"/>
<feature type="region of interest" description="Disordered" evidence="4">
    <location>
        <begin position="1"/>
        <end position="63"/>
    </location>
</feature>
<dbReference type="GO" id="GO:0006508">
    <property type="term" value="P:proteolysis"/>
    <property type="evidence" value="ECO:0007669"/>
    <property type="project" value="UniProtKB-KW"/>
</dbReference>
<gene>
    <name evidence="6" type="ORF">EJB05_55385</name>
</gene>